<organism evidence="1 2">
    <name type="scientific">Ixodes persulcatus</name>
    <name type="common">Taiga tick</name>
    <dbReference type="NCBI Taxonomy" id="34615"/>
    <lineage>
        <taxon>Eukaryota</taxon>
        <taxon>Metazoa</taxon>
        <taxon>Ecdysozoa</taxon>
        <taxon>Arthropoda</taxon>
        <taxon>Chelicerata</taxon>
        <taxon>Arachnida</taxon>
        <taxon>Acari</taxon>
        <taxon>Parasitiformes</taxon>
        <taxon>Ixodida</taxon>
        <taxon>Ixodoidea</taxon>
        <taxon>Ixodidae</taxon>
        <taxon>Ixodinae</taxon>
        <taxon>Ixodes</taxon>
    </lineage>
</organism>
<gene>
    <name evidence="1" type="ORF">HPB47_027089</name>
</gene>
<protein>
    <submittedName>
        <fullName evidence="1">Uncharacterized protein</fullName>
    </submittedName>
</protein>
<name>A0AC60PY19_IXOPE</name>
<evidence type="ECO:0000313" key="2">
    <source>
        <dbReference type="Proteomes" id="UP000805193"/>
    </source>
</evidence>
<reference evidence="1 2" key="1">
    <citation type="journal article" date="2020" name="Cell">
        <title>Large-Scale Comparative Analyses of Tick Genomes Elucidate Their Genetic Diversity and Vector Capacities.</title>
        <authorList>
            <consortium name="Tick Genome and Microbiome Consortium (TIGMIC)"/>
            <person name="Jia N."/>
            <person name="Wang J."/>
            <person name="Shi W."/>
            <person name="Du L."/>
            <person name="Sun Y."/>
            <person name="Zhan W."/>
            <person name="Jiang J.F."/>
            <person name="Wang Q."/>
            <person name="Zhang B."/>
            <person name="Ji P."/>
            <person name="Bell-Sakyi L."/>
            <person name="Cui X.M."/>
            <person name="Yuan T.T."/>
            <person name="Jiang B.G."/>
            <person name="Yang W.F."/>
            <person name="Lam T.T."/>
            <person name="Chang Q.C."/>
            <person name="Ding S.J."/>
            <person name="Wang X.J."/>
            <person name="Zhu J.G."/>
            <person name="Ruan X.D."/>
            <person name="Zhao L."/>
            <person name="Wei J.T."/>
            <person name="Ye R.Z."/>
            <person name="Que T.C."/>
            <person name="Du C.H."/>
            <person name="Zhou Y.H."/>
            <person name="Cheng J.X."/>
            <person name="Dai P.F."/>
            <person name="Guo W.B."/>
            <person name="Han X.H."/>
            <person name="Huang E.J."/>
            <person name="Li L.F."/>
            <person name="Wei W."/>
            <person name="Gao Y.C."/>
            <person name="Liu J.Z."/>
            <person name="Shao H.Z."/>
            <person name="Wang X."/>
            <person name="Wang C.C."/>
            <person name="Yang T.C."/>
            <person name="Huo Q.B."/>
            <person name="Li W."/>
            <person name="Chen H.Y."/>
            <person name="Chen S.E."/>
            <person name="Zhou L.G."/>
            <person name="Ni X.B."/>
            <person name="Tian J.H."/>
            <person name="Sheng Y."/>
            <person name="Liu T."/>
            <person name="Pan Y.S."/>
            <person name="Xia L.Y."/>
            <person name="Li J."/>
            <person name="Zhao F."/>
            <person name="Cao W.C."/>
        </authorList>
    </citation>
    <scope>NUCLEOTIDE SEQUENCE [LARGE SCALE GENOMIC DNA]</scope>
    <source>
        <strain evidence="1">Iper-2018</strain>
    </source>
</reference>
<evidence type="ECO:0000313" key="1">
    <source>
        <dbReference type="EMBL" id="KAG0425754.1"/>
    </source>
</evidence>
<keyword evidence="2" id="KW-1185">Reference proteome</keyword>
<sequence>MAAESGGTGSCGWSQSRQIQSAFTSDNFAEDERSSVTSCGDVSTECSSEFPCPPFLEVDFSDLSFHERCGGGAFGSVYRAEWKSQNMVVAVKKLLVLEKEAQVLSVLSHRNIIKFFGATTKAPNFCIVTGMHYLHEEAPIKVIHRDLKSNNVVICSDFTCKVIQCLPSSETCDVWSFGVVLWELLTHEVPFKGIEGFQVAWAVVEKEEPPLYDAYDNLECVPLARTMVSEHSQIRRLLAAWELGDRRPSQLLRQMCQLLGSRDLDSHDAILQTDHSEHMPVCIWNSHGGMLEDRPQDLLCNLASAYLSQRSVWKQEIESTLELMKRAERDLSQKQKQLEEWESRLQHKEQLLERRKGCMELYAHDVNTWSEEHVFLWIQQLACDEALKDLEQYAELFRGEHITGKQLLLLTAEQLKDMGIGPLGHRLALLSPGGQSSAGRPSSRPSSRLSTQSGRSGAAPREVTLRLTLLFGSHVRLGTGPREHKWKAFVELDAGDFPWAQNLAAVCIRDVSFECSQAGLFLTRIAQPPYVMDRWCIGITPETVVTCVVSYEPSVAQPRFTLLSHRVTPEGGAPQQTEVVLVLSEPGVPSWPDRFEGAGEPSQSRGRQARSAPARRLSEEFLPESWRRRSLFSGLSPTRHPHHRRSHSGGGGSGCWSSVLSSSKGLSLRPFREGFTSARATGPLSSDEEEGVDRLASEMSSSGRLGSGRRHRLAFSLRSSSSDSLSDQGTANDDPSTSLGSTGEHRHRRNSTPTRRRDPRKYRHSISDSGFASDTARRVLHVEKCHFKLKSSTGGEGSATTSRMENVGAMPAAGLEFGLGSGLNRLSLSLETDGLRLGRRRRRLGSLLDRVTGDLHWQRIGYDGTMLGLTRRILSLWTKNVGTTPAREGTMPAVGLDFSFSSGLN</sequence>
<dbReference type="Proteomes" id="UP000805193">
    <property type="component" value="Unassembled WGS sequence"/>
</dbReference>
<dbReference type="EMBL" id="JABSTQ010009805">
    <property type="protein sequence ID" value="KAG0425754.1"/>
    <property type="molecule type" value="Genomic_DNA"/>
</dbReference>
<comment type="caution">
    <text evidence="1">The sequence shown here is derived from an EMBL/GenBank/DDBJ whole genome shotgun (WGS) entry which is preliminary data.</text>
</comment>
<proteinExistence type="predicted"/>
<accession>A0AC60PY19</accession>